<evidence type="ECO:0000313" key="1">
    <source>
        <dbReference type="EMBL" id="PZQ67553.1"/>
    </source>
</evidence>
<feature type="non-terminal residue" evidence="1">
    <location>
        <position position="1"/>
    </location>
</feature>
<comment type="caution">
    <text evidence="1">The sequence shown here is derived from an EMBL/GenBank/DDBJ whole genome shotgun (WGS) entry which is preliminary data.</text>
</comment>
<dbReference type="Gene3D" id="3.40.190.290">
    <property type="match status" value="1"/>
</dbReference>
<sequence>DDLASGALVQLVPQYSAPVNTLFAVYTSRQYMAPKLRSFIDFLAAALGAA</sequence>
<name>A0A2W5RK61_VARPD</name>
<proteinExistence type="predicted"/>
<dbReference type="Proteomes" id="UP000249135">
    <property type="component" value="Unassembled WGS sequence"/>
</dbReference>
<dbReference type="AlphaFoldDB" id="A0A2W5RK61"/>
<gene>
    <name evidence="1" type="ORF">DI563_21455</name>
</gene>
<reference evidence="1 2" key="1">
    <citation type="submission" date="2017-08" db="EMBL/GenBank/DDBJ databases">
        <title>Infants hospitalized years apart are colonized by the same room-sourced microbial strains.</title>
        <authorList>
            <person name="Brooks B."/>
            <person name="Olm M.R."/>
            <person name="Firek B.A."/>
            <person name="Baker R."/>
            <person name="Thomas B.C."/>
            <person name="Morowitz M.J."/>
            <person name="Banfield J.F."/>
        </authorList>
    </citation>
    <scope>NUCLEOTIDE SEQUENCE [LARGE SCALE GENOMIC DNA]</scope>
    <source>
        <strain evidence="1">S2_005_003_R2_41</strain>
    </source>
</reference>
<protein>
    <submittedName>
        <fullName evidence="1">LysR family transcriptional regulator</fullName>
    </submittedName>
</protein>
<accession>A0A2W5RK61</accession>
<dbReference type="SUPFAM" id="SSF53850">
    <property type="entry name" value="Periplasmic binding protein-like II"/>
    <property type="match status" value="1"/>
</dbReference>
<organism evidence="1 2">
    <name type="scientific">Variovorax paradoxus</name>
    <dbReference type="NCBI Taxonomy" id="34073"/>
    <lineage>
        <taxon>Bacteria</taxon>
        <taxon>Pseudomonadati</taxon>
        <taxon>Pseudomonadota</taxon>
        <taxon>Betaproteobacteria</taxon>
        <taxon>Burkholderiales</taxon>
        <taxon>Comamonadaceae</taxon>
        <taxon>Variovorax</taxon>
    </lineage>
</organism>
<evidence type="ECO:0000313" key="2">
    <source>
        <dbReference type="Proteomes" id="UP000249135"/>
    </source>
</evidence>
<dbReference type="EMBL" id="QFPP01000351">
    <property type="protein sequence ID" value="PZQ67553.1"/>
    <property type="molecule type" value="Genomic_DNA"/>
</dbReference>